<dbReference type="EMBL" id="JAADJZ010000005">
    <property type="protein sequence ID" value="KAF2875203.1"/>
    <property type="molecule type" value="Genomic_DNA"/>
</dbReference>
<name>A0A7C8MH13_9PLEO</name>
<protein>
    <submittedName>
        <fullName evidence="1">Uncharacterized protein</fullName>
    </submittedName>
</protein>
<dbReference type="Proteomes" id="UP000481861">
    <property type="component" value="Unassembled WGS sequence"/>
</dbReference>
<reference evidence="1 2" key="1">
    <citation type="submission" date="2020-01" db="EMBL/GenBank/DDBJ databases">
        <authorList>
            <consortium name="DOE Joint Genome Institute"/>
            <person name="Haridas S."/>
            <person name="Albert R."/>
            <person name="Binder M."/>
            <person name="Bloem J."/>
            <person name="Labutti K."/>
            <person name="Salamov A."/>
            <person name="Andreopoulos B."/>
            <person name="Baker S.E."/>
            <person name="Barry K."/>
            <person name="Bills G."/>
            <person name="Bluhm B.H."/>
            <person name="Cannon C."/>
            <person name="Castanera R."/>
            <person name="Culley D.E."/>
            <person name="Daum C."/>
            <person name="Ezra D."/>
            <person name="Gonzalez J.B."/>
            <person name="Henrissat B."/>
            <person name="Kuo A."/>
            <person name="Liang C."/>
            <person name="Lipzen A."/>
            <person name="Lutzoni F."/>
            <person name="Magnuson J."/>
            <person name="Mondo S."/>
            <person name="Nolan M."/>
            <person name="Ohm R."/>
            <person name="Pangilinan J."/>
            <person name="Park H.-J.H."/>
            <person name="Ramirez L."/>
            <person name="Alfaro M."/>
            <person name="Sun H."/>
            <person name="Tritt A."/>
            <person name="Yoshinaga Y."/>
            <person name="Zwiers L.-H.L."/>
            <person name="Turgeon B.G."/>
            <person name="Goodwin S.B."/>
            <person name="Spatafora J.W."/>
            <person name="Crous P.W."/>
            <person name="Grigoriev I.V."/>
        </authorList>
    </citation>
    <scope>NUCLEOTIDE SEQUENCE [LARGE SCALE GENOMIC DNA]</scope>
    <source>
        <strain evidence="1 2">CBS 611.86</strain>
    </source>
</reference>
<gene>
    <name evidence="1" type="ORF">BDV95DRAFT_564511</name>
</gene>
<proteinExistence type="predicted"/>
<evidence type="ECO:0000313" key="1">
    <source>
        <dbReference type="EMBL" id="KAF2875203.1"/>
    </source>
</evidence>
<organism evidence="1 2">
    <name type="scientific">Massariosphaeria phaeospora</name>
    <dbReference type="NCBI Taxonomy" id="100035"/>
    <lineage>
        <taxon>Eukaryota</taxon>
        <taxon>Fungi</taxon>
        <taxon>Dikarya</taxon>
        <taxon>Ascomycota</taxon>
        <taxon>Pezizomycotina</taxon>
        <taxon>Dothideomycetes</taxon>
        <taxon>Pleosporomycetidae</taxon>
        <taxon>Pleosporales</taxon>
        <taxon>Pleosporales incertae sedis</taxon>
        <taxon>Massariosphaeria</taxon>
    </lineage>
</organism>
<keyword evidence="2" id="KW-1185">Reference proteome</keyword>
<comment type="caution">
    <text evidence="1">The sequence shown here is derived from an EMBL/GenBank/DDBJ whole genome shotgun (WGS) entry which is preliminary data.</text>
</comment>
<dbReference type="AlphaFoldDB" id="A0A7C8MH13"/>
<sequence>MEMGLLRIVTKAGQPLSRPYNVNCPGECHFKNFSSLAVCAKCETQDVRVDDLECAAEIKLQTQTIIRINEFSEFKRDISMHLKRGLRHVCLRCKKAQGLYPPLTIKMNMTLGNTTSVQDVHGTRTISNIEEVELQMVNTVRSGVAQRRN</sequence>
<accession>A0A7C8MH13</accession>
<evidence type="ECO:0000313" key="2">
    <source>
        <dbReference type="Proteomes" id="UP000481861"/>
    </source>
</evidence>